<dbReference type="AlphaFoldDB" id="A0A813EJX4"/>
<evidence type="ECO:0000256" key="1">
    <source>
        <dbReference type="SAM" id="MobiDB-lite"/>
    </source>
</evidence>
<gene>
    <name evidence="3" type="ORF">PGLA1383_LOCUS20637</name>
</gene>
<evidence type="ECO:0000313" key="4">
    <source>
        <dbReference type="Proteomes" id="UP000654075"/>
    </source>
</evidence>
<accession>A0A813EJX4</accession>
<sequence>MARVWRKRVATCLLFLSPGPSLLHAQSPSTSSTMTTTTLPTKEACRSSQETALTTALVQYRFGGWQYAVYTSETLWPGGAVGCRDACEADTECHHWMFDCKNLQCSLIGDGGYEEDPDGQFGRDYVFLGDSTRLGAATTTTTTTTTTIAPVGAGRRLKQEEEEKPEVEVAESSQSPATDL</sequence>
<protein>
    <recommendedName>
        <fullName evidence="5">Apple domain-containing protein</fullName>
    </recommendedName>
</protein>
<dbReference type="Proteomes" id="UP000654075">
    <property type="component" value="Unassembled WGS sequence"/>
</dbReference>
<organism evidence="3 4">
    <name type="scientific">Polarella glacialis</name>
    <name type="common">Dinoflagellate</name>
    <dbReference type="NCBI Taxonomy" id="89957"/>
    <lineage>
        <taxon>Eukaryota</taxon>
        <taxon>Sar</taxon>
        <taxon>Alveolata</taxon>
        <taxon>Dinophyceae</taxon>
        <taxon>Suessiales</taxon>
        <taxon>Suessiaceae</taxon>
        <taxon>Polarella</taxon>
    </lineage>
</organism>
<dbReference type="EMBL" id="CAJNNV010014267">
    <property type="protein sequence ID" value="CAE8602396.1"/>
    <property type="molecule type" value="Genomic_DNA"/>
</dbReference>
<feature type="compositionally biased region" description="Acidic residues" evidence="1">
    <location>
        <begin position="160"/>
        <end position="169"/>
    </location>
</feature>
<keyword evidence="2" id="KW-0732">Signal</keyword>
<name>A0A813EJX4_POLGL</name>
<reference evidence="3" key="1">
    <citation type="submission" date="2021-02" db="EMBL/GenBank/DDBJ databases">
        <authorList>
            <person name="Dougan E. K."/>
            <person name="Rhodes N."/>
            <person name="Thang M."/>
            <person name="Chan C."/>
        </authorList>
    </citation>
    <scope>NUCLEOTIDE SEQUENCE</scope>
</reference>
<evidence type="ECO:0000256" key="2">
    <source>
        <dbReference type="SAM" id="SignalP"/>
    </source>
</evidence>
<feature type="signal peptide" evidence="2">
    <location>
        <begin position="1"/>
        <end position="25"/>
    </location>
</feature>
<proteinExistence type="predicted"/>
<evidence type="ECO:0008006" key="5">
    <source>
        <dbReference type="Google" id="ProtNLM"/>
    </source>
</evidence>
<keyword evidence="4" id="KW-1185">Reference proteome</keyword>
<feature type="region of interest" description="Disordered" evidence="1">
    <location>
        <begin position="150"/>
        <end position="180"/>
    </location>
</feature>
<evidence type="ECO:0000313" key="3">
    <source>
        <dbReference type="EMBL" id="CAE8602396.1"/>
    </source>
</evidence>
<comment type="caution">
    <text evidence="3">The sequence shown here is derived from an EMBL/GenBank/DDBJ whole genome shotgun (WGS) entry which is preliminary data.</text>
</comment>
<feature type="chain" id="PRO_5032952162" description="Apple domain-containing protein" evidence="2">
    <location>
        <begin position="26"/>
        <end position="180"/>
    </location>
</feature>